<comment type="caution">
    <text evidence="1">The sequence shown here is derived from an EMBL/GenBank/DDBJ whole genome shotgun (WGS) entry which is preliminary data.</text>
</comment>
<evidence type="ECO:0000313" key="2">
    <source>
        <dbReference type="Proteomes" id="UP000198287"/>
    </source>
</evidence>
<name>A0A226D578_FOLCA</name>
<dbReference type="InterPro" id="IPR036465">
    <property type="entry name" value="vWFA_dom_sf"/>
</dbReference>
<dbReference type="EMBL" id="LNIX01000039">
    <property type="protein sequence ID" value="OXA39396.1"/>
    <property type="molecule type" value="Genomic_DNA"/>
</dbReference>
<dbReference type="Gene3D" id="3.40.50.410">
    <property type="entry name" value="von Willebrand factor, type A domain"/>
    <property type="match status" value="1"/>
</dbReference>
<keyword evidence="2" id="KW-1185">Reference proteome</keyword>
<dbReference type="GO" id="GO:0032991">
    <property type="term" value="C:protein-containing complex"/>
    <property type="evidence" value="ECO:0007669"/>
    <property type="project" value="UniProtKB-ARBA"/>
</dbReference>
<protein>
    <submittedName>
        <fullName evidence="1">Uncharacterized protein</fullName>
    </submittedName>
</protein>
<dbReference type="Proteomes" id="UP000198287">
    <property type="component" value="Unassembled WGS sequence"/>
</dbReference>
<dbReference type="AlphaFoldDB" id="A0A226D578"/>
<proteinExistence type="predicted"/>
<reference evidence="1 2" key="1">
    <citation type="submission" date="2015-12" db="EMBL/GenBank/DDBJ databases">
        <title>The genome of Folsomia candida.</title>
        <authorList>
            <person name="Faddeeva A."/>
            <person name="Derks M.F."/>
            <person name="Anvar Y."/>
            <person name="Smit S."/>
            <person name="Van Straalen N."/>
            <person name="Roelofs D."/>
        </authorList>
    </citation>
    <scope>NUCLEOTIDE SEQUENCE [LARGE SCALE GENOMIC DNA]</scope>
    <source>
        <strain evidence="1 2">VU population</strain>
        <tissue evidence="1">Whole body</tissue>
    </source>
</reference>
<organism evidence="1 2">
    <name type="scientific">Folsomia candida</name>
    <name type="common">Springtail</name>
    <dbReference type="NCBI Taxonomy" id="158441"/>
    <lineage>
        <taxon>Eukaryota</taxon>
        <taxon>Metazoa</taxon>
        <taxon>Ecdysozoa</taxon>
        <taxon>Arthropoda</taxon>
        <taxon>Hexapoda</taxon>
        <taxon>Collembola</taxon>
        <taxon>Entomobryomorpha</taxon>
        <taxon>Isotomoidea</taxon>
        <taxon>Isotomidae</taxon>
        <taxon>Proisotominae</taxon>
        <taxon>Folsomia</taxon>
    </lineage>
</organism>
<evidence type="ECO:0000313" key="1">
    <source>
        <dbReference type="EMBL" id="OXA39396.1"/>
    </source>
</evidence>
<sequence>MGRAAEEIIIALNGTSPFYDSLIQWKYGPYDVLNDNVFPYPFSREKIKVGLTAFTDWTQPNSSAFYCYEYVTNEYGLDDYEFVPRNILPDKDADEWDSTLNAVYFTAIDKKLHWNFDTNVIVFMSNNKWKFAEDANPSRGEEYKLPHPDGIYSDNPCEQGPVSTKMLFDTLEKWKVLLIGLLTPKIYSEYRNFFKSAKTPNNYHMLEINGTDETTAAGIADMVMPIIRERVCTCVIHYEFALIIDSTQTFTEEFQRQWNSPKQRYLDLAMRKTTFIVDKILKEDPKAKLHLTTFGDYPTVENHNINATYCYRYELTTSENKTFLAAVKGVDSTYGGRDEHESSLTALLYTAREPQIKWSKDAKNLVKIIAIASDAFWKSYNYWDKPVNPGPEYSYPVGPTGQYGNCSHRPPTTGDVLQTLAKENFYLLPIIYGDNSSDLWKEALSSAMDGKYYMEIEPPYRFDLLKEVINRWANESCKG</sequence>
<accession>A0A226D578</accession>
<gene>
    <name evidence="1" type="ORF">Fcan01_25909</name>
</gene>